<comment type="caution">
    <text evidence="4">The sequence shown here is derived from an EMBL/GenBank/DDBJ whole genome shotgun (WGS) entry which is preliminary data.</text>
</comment>
<dbReference type="Pfam" id="PF04925">
    <property type="entry name" value="SHQ1"/>
    <property type="match status" value="1"/>
</dbReference>
<gene>
    <name evidence="4" type="ORF">ACHAXA_010685</name>
</gene>
<proteinExistence type="inferred from homology"/>
<protein>
    <recommendedName>
        <fullName evidence="3">CS domain-containing protein</fullName>
    </recommendedName>
</protein>
<organism evidence="4 5">
    <name type="scientific">Cyclostephanos tholiformis</name>
    <dbReference type="NCBI Taxonomy" id="382380"/>
    <lineage>
        <taxon>Eukaryota</taxon>
        <taxon>Sar</taxon>
        <taxon>Stramenopiles</taxon>
        <taxon>Ochrophyta</taxon>
        <taxon>Bacillariophyta</taxon>
        <taxon>Coscinodiscophyceae</taxon>
        <taxon>Thalassiosirophycidae</taxon>
        <taxon>Stephanodiscales</taxon>
        <taxon>Stephanodiscaceae</taxon>
        <taxon>Cyclostephanos</taxon>
    </lineage>
</organism>
<name>A0ABD3SED7_9STRA</name>
<comment type="similarity">
    <text evidence="1">Belongs to the SHQ1 family.</text>
</comment>
<dbReference type="Proteomes" id="UP001530377">
    <property type="component" value="Unassembled WGS sequence"/>
</dbReference>
<evidence type="ECO:0000256" key="1">
    <source>
        <dbReference type="ARBA" id="ARBA00005607"/>
    </source>
</evidence>
<dbReference type="InterPro" id="IPR048696">
    <property type="entry name" value="SHQ1-like_CS"/>
</dbReference>
<dbReference type="AlphaFoldDB" id="A0ABD3SED7"/>
<dbReference type="PANTHER" id="PTHR12967">
    <property type="entry name" value="PROTEIN SHQ1 HOMOLOG"/>
    <property type="match status" value="1"/>
</dbReference>
<feature type="compositionally biased region" description="Acidic residues" evidence="2">
    <location>
        <begin position="561"/>
        <end position="579"/>
    </location>
</feature>
<feature type="region of interest" description="Disordered" evidence="2">
    <location>
        <begin position="174"/>
        <end position="200"/>
    </location>
</feature>
<dbReference type="PROSITE" id="PS51203">
    <property type="entry name" value="CS"/>
    <property type="match status" value="1"/>
</dbReference>
<dbReference type="InterPro" id="IPR007009">
    <property type="entry name" value="Shq1_C"/>
</dbReference>
<dbReference type="Pfam" id="PF21413">
    <property type="entry name" value="SHQ1-like_CS"/>
    <property type="match status" value="1"/>
</dbReference>
<sequence>MPIIPRYNLTQTSTHLTIEVSIPHVRVSISTLDLVIVDGTELHLYAPPTYLLKLNLPDRVVGEDAVEESLSSSLCHSFVDKSNDDGVVRLVVETGGDTNCIVVDDDDDDDEEEDGGCTAGCTKSTSGTSTRLWTKDDLPVLQYNPEKNHGTLVLILRKEEEGYWEDLDLLGRLQQPTTHRRPQQQPATTATERDVPSTTWTATNSPLVKVISEHDNEEVEDDDKKTSNEVMADLLYINKRATYGLFRQFSNVFRDYAREGLIHDMLECPNPDDDVYDESSDDCETHDHSEQHRRSRRAMRMQMENDKFNSERYLSDLHVEEEGDVIFDAAMSMVPHWMEKSLDEEAPTTRNISNESIVDDMTRCISKLSTSDDNDLRNQCSFFDAEESHLLATLAPSRSNCRPMHLSAEKERSAYLCLVDVLFAYAFDHRTTEGDPTVESSWTIMILSVSLSWLEIFDPPYDTIADVLRWNIRRSLIYPYLRSHALSLKICTDLCRIISRGRRVIIRCLLQLHSIMEMSESHYLFNKLYIDPLISWVQECNESEVRDFGREIEALLVNETNEYDDEGVDDDSDDESDDD</sequence>
<reference evidence="4 5" key="1">
    <citation type="submission" date="2024-10" db="EMBL/GenBank/DDBJ databases">
        <title>Updated reference genomes for cyclostephanoid diatoms.</title>
        <authorList>
            <person name="Roberts W.R."/>
            <person name="Alverson A.J."/>
        </authorList>
    </citation>
    <scope>NUCLEOTIDE SEQUENCE [LARGE SCALE GENOMIC DNA]</scope>
    <source>
        <strain evidence="4 5">AJA228-03</strain>
    </source>
</reference>
<dbReference type="PANTHER" id="PTHR12967:SF0">
    <property type="entry name" value="PROTEIN SHQ1 HOMOLOG"/>
    <property type="match status" value="1"/>
</dbReference>
<dbReference type="EMBL" id="JALLPB020000051">
    <property type="protein sequence ID" value="KAL3822902.1"/>
    <property type="molecule type" value="Genomic_DNA"/>
</dbReference>
<evidence type="ECO:0000313" key="5">
    <source>
        <dbReference type="Proteomes" id="UP001530377"/>
    </source>
</evidence>
<dbReference type="InterPro" id="IPR008978">
    <property type="entry name" value="HSP20-like_chaperone"/>
</dbReference>
<keyword evidence="5" id="KW-1185">Reference proteome</keyword>
<evidence type="ECO:0000313" key="4">
    <source>
        <dbReference type="EMBL" id="KAL3822902.1"/>
    </source>
</evidence>
<feature type="compositionally biased region" description="Low complexity" evidence="2">
    <location>
        <begin position="174"/>
        <end position="189"/>
    </location>
</feature>
<feature type="compositionally biased region" description="Basic and acidic residues" evidence="2">
    <location>
        <begin position="283"/>
        <end position="292"/>
    </location>
</feature>
<feature type="region of interest" description="Disordered" evidence="2">
    <location>
        <begin position="559"/>
        <end position="579"/>
    </location>
</feature>
<accession>A0ABD3SED7</accession>
<evidence type="ECO:0000259" key="3">
    <source>
        <dbReference type="PROSITE" id="PS51203"/>
    </source>
</evidence>
<dbReference type="InterPro" id="IPR039742">
    <property type="entry name" value="Shq1"/>
</dbReference>
<feature type="domain" description="CS" evidence="3">
    <location>
        <begin position="2"/>
        <end position="168"/>
    </location>
</feature>
<feature type="region of interest" description="Disordered" evidence="2">
    <location>
        <begin position="275"/>
        <end position="296"/>
    </location>
</feature>
<dbReference type="Gene3D" id="2.60.40.790">
    <property type="match status" value="1"/>
</dbReference>
<dbReference type="InterPro" id="IPR007052">
    <property type="entry name" value="CS_dom"/>
</dbReference>
<evidence type="ECO:0000256" key="2">
    <source>
        <dbReference type="SAM" id="MobiDB-lite"/>
    </source>
</evidence>